<feature type="domain" description="Protein FecR C-terminal" evidence="3">
    <location>
        <begin position="236"/>
        <end position="299"/>
    </location>
</feature>
<dbReference type="Gene3D" id="2.60.120.1440">
    <property type="match status" value="1"/>
</dbReference>
<feature type="transmembrane region" description="Helical" evidence="1">
    <location>
        <begin position="78"/>
        <end position="98"/>
    </location>
</feature>
<dbReference type="Pfam" id="PF16344">
    <property type="entry name" value="FecR_C"/>
    <property type="match status" value="1"/>
</dbReference>
<gene>
    <name evidence="4" type="ORF">J0656_11895</name>
</gene>
<proteinExistence type="predicted"/>
<dbReference type="RefSeq" id="WP_207034054.1">
    <property type="nucleotide sequence ID" value="NZ_JAFLNL010000006.1"/>
</dbReference>
<dbReference type="PANTHER" id="PTHR30273:SF2">
    <property type="entry name" value="PROTEIN FECR"/>
    <property type="match status" value="1"/>
</dbReference>
<evidence type="ECO:0000259" key="3">
    <source>
        <dbReference type="Pfam" id="PF16344"/>
    </source>
</evidence>
<comment type="caution">
    <text evidence="4">The sequence shown here is derived from an EMBL/GenBank/DDBJ whole genome shotgun (WGS) entry which is preliminary data.</text>
</comment>
<dbReference type="InterPro" id="IPR012373">
    <property type="entry name" value="Ferrdict_sens_TM"/>
</dbReference>
<keyword evidence="1" id="KW-0472">Membrane</keyword>
<keyword evidence="1" id="KW-1133">Transmembrane helix</keyword>
<reference evidence="4 5" key="1">
    <citation type="submission" date="2021-03" db="EMBL/GenBank/DDBJ databases">
        <title>Muricauda lutimaris sp. nov. and Muricauda ruestringensis sp. nov, two marine members of the Flavobacteriaceae isolated from deep sea sediments of Western Pacific.</title>
        <authorList>
            <person name="Zhao S."/>
            <person name="Liu R."/>
        </authorList>
    </citation>
    <scope>NUCLEOTIDE SEQUENCE [LARGE SCALE GENOMIC DNA]</scope>
    <source>
        <strain evidence="4 5">BC31-1-A7</strain>
    </source>
</reference>
<name>A0ABS3G5N8_9FLAO</name>
<dbReference type="Proteomes" id="UP000664044">
    <property type="component" value="Unassembled WGS sequence"/>
</dbReference>
<accession>A0ABS3G5N8</accession>
<dbReference type="InterPro" id="IPR006860">
    <property type="entry name" value="FecR"/>
</dbReference>
<dbReference type="Gene3D" id="3.55.50.30">
    <property type="match status" value="1"/>
</dbReference>
<evidence type="ECO:0000256" key="1">
    <source>
        <dbReference type="SAM" id="Phobius"/>
    </source>
</evidence>
<evidence type="ECO:0000313" key="4">
    <source>
        <dbReference type="EMBL" id="MBO0354719.1"/>
    </source>
</evidence>
<evidence type="ECO:0000313" key="5">
    <source>
        <dbReference type="Proteomes" id="UP000664044"/>
    </source>
</evidence>
<protein>
    <submittedName>
        <fullName evidence="4">FecR domain-containing protein</fullName>
    </submittedName>
</protein>
<feature type="domain" description="FecR protein" evidence="2">
    <location>
        <begin position="103"/>
        <end position="192"/>
    </location>
</feature>
<dbReference type="PIRSF" id="PIRSF018266">
    <property type="entry name" value="FecR"/>
    <property type="match status" value="1"/>
</dbReference>
<keyword evidence="1" id="KW-0812">Transmembrane</keyword>
<dbReference type="EMBL" id="JAFLNL010000006">
    <property type="protein sequence ID" value="MBO0354719.1"/>
    <property type="molecule type" value="Genomic_DNA"/>
</dbReference>
<sequence length="306" mass="34288">MPMDENYANEDFLARWIAGALTPEEQAGFEASDVHRQLMAIDNAASSLNGPDIDVEKALALVTEKNQNVQKEPTVRRVWWMAAAAASIALLFAGYTYFFGYKTYSTGIGEKETVLLADGSLIELNANSKLSYKRFGWEEDRIVDFEGEAFFDVQPGGDFKVRTSKGTVSVLGTQFNIRDRKDFKVQCYEGSIVFTPLTKSNPTELSQGMGLEIKEGQIQQTEFSGDAPDWKKGYSSFVEQPFSKVLEELSVQFPVSFELNSVQTDRLFTGRFTHKNLESALKTTMEPMGIKYHISADKRIVTLSIE</sequence>
<evidence type="ECO:0000259" key="2">
    <source>
        <dbReference type="Pfam" id="PF04773"/>
    </source>
</evidence>
<dbReference type="InterPro" id="IPR032508">
    <property type="entry name" value="FecR_C"/>
</dbReference>
<organism evidence="4 5">
    <name type="scientific">Flagellimonas aurea</name>
    <dbReference type="NCBI Taxonomy" id="2915619"/>
    <lineage>
        <taxon>Bacteria</taxon>
        <taxon>Pseudomonadati</taxon>
        <taxon>Bacteroidota</taxon>
        <taxon>Flavobacteriia</taxon>
        <taxon>Flavobacteriales</taxon>
        <taxon>Flavobacteriaceae</taxon>
        <taxon>Flagellimonas</taxon>
    </lineage>
</organism>
<dbReference type="Pfam" id="PF04773">
    <property type="entry name" value="FecR"/>
    <property type="match status" value="1"/>
</dbReference>
<dbReference type="PANTHER" id="PTHR30273">
    <property type="entry name" value="PERIPLASMIC SIGNAL SENSOR AND SIGMA FACTOR ACTIVATOR FECR-RELATED"/>
    <property type="match status" value="1"/>
</dbReference>
<keyword evidence="5" id="KW-1185">Reference proteome</keyword>